<dbReference type="RefSeq" id="WP_007842363.1">
    <property type="nucleotide sequence ID" value="NZ_AKJY01000022.1"/>
</dbReference>
<dbReference type="GO" id="GO:0043565">
    <property type="term" value="F:sequence-specific DNA binding"/>
    <property type="evidence" value="ECO:0007669"/>
    <property type="project" value="InterPro"/>
</dbReference>
<dbReference type="Proteomes" id="UP000007509">
    <property type="component" value="Unassembled WGS sequence"/>
</dbReference>
<evidence type="ECO:0000256" key="6">
    <source>
        <dbReference type="SAM" id="Phobius"/>
    </source>
</evidence>
<evidence type="ECO:0000256" key="5">
    <source>
        <dbReference type="SAM" id="Coils"/>
    </source>
</evidence>
<name>J2T6D7_9FLAO</name>
<proteinExistence type="predicted"/>
<dbReference type="PROSITE" id="PS50005">
    <property type="entry name" value="TPR"/>
    <property type="match status" value="1"/>
</dbReference>
<dbReference type="GO" id="GO:0003700">
    <property type="term" value="F:DNA-binding transcription factor activity"/>
    <property type="evidence" value="ECO:0007669"/>
    <property type="project" value="InterPro"/>
</dbReference>
<keyword evidence="4" id="KW-0802">TPR repeat</keyword>
<evidence type="ECO:0000259" key="7">
    <source>
        <dbReference type="PROSITE" id="PS01124"/>
    </source>
</evidence>
<dbReference type="PATRIC" id="fig|1144316.3.peg.1555"/>
<feature type="transmembrane region" description="Helical" evidence="6">
    <location>
        <begin position="359"/>
        <end position="379"/>
    </location>
</feature>
<reference evidence="8 9" key="1">
    <citation type="journal article" date="2012" name="J. Bacteriol.">
        <title>Twenty-one genome sequences from Pseudomonas species and 19 genome sequences from diverse bacteria isolated from the rhizosphere and endosphere of Populus deltoides.</title>
        <authorList>
            <person name="Brown S.D."/>
            <person name="Utturkar S.M."/>
            <person name="Klingeman D.M."/>
            <person name="Johnson C.M."/>
            <person name="Martin S.L."/>
            <person name="Land M.L."/>
            <person name="Lu T.Y."/>
            <person name="Schadt C.W."/>
            <person name="Doktycz M.J."/>
            <person name="Pelletier D.A."/>
        </authorList>
    </citation>
    <scope>NUCLEOTIDE SEQUENCE [LARGE SCALE GENOMIC DNA]</scope>
    <source>
        <strain evidence="8 9">CF314</strain>
    </source>
</reference>
<dbReference type="Gene3D" id="1.10.10.60">
    <property type="entry name" value="Homeodomain-like"/>
    <property type="match status" value="2"/>
</dbReference>
<dbReference type="Gene3D" id="1.25.40.10">
    <property type="entry name" value="Tetratricopeptide repeat domain"/>
    <property type="match status" value="1"/>
</dbReference>
<dbReference type="SMART" id="SM00342">
    <property type="entry name" value="HTH_ARAC"/>
    <property type="match status" value="1"/>
</dbReference>
<dbReference type="SUPFAM" id="SSF46689">
    <property type="entry name" value="Homeodomain-like"/>
    <property type="match status" value="1"/>
</dbReference>
<keyword evidence="2 8" id="KW-0238">DNA-binding</keyword>
<comment type="caution">
    <text evidence="8">The sequence shown here is derived from an EMBL/GenBank/DDBJ whole genome shotgun (WGS) entry which is preliminary data.</text>
</comment>
<feature type="coiled-coil region" evidence="5">
    <location>
        <begin position="227"/>
        <end position="285"/>
    </location>
</feature>
<dbReference type="InterPro" id="IPR009057">
    <property type="entry name" value="Homeodomain-like_sf"/>
</dbReference>
<dbReference type="PROSITE" id="PS01124">
    <property type="entry name" value="HTH_ARAC_FAMILY_2"/>
    <property type="match status" value="1"/>
</dbReference>
<dbReference type="Pfam" id="PF12833">
    <property type="entry name" value="HTH_18"/>
    <property type="match status" value="1"/>
</dbReference>
<evidence type="ECO:0000256" key="2">
    <source>
        <dbReference type="ARBA" id="ARBA00023125"/>
    </source>
</evidence>
<keyword evidence="6" id="KW-1133">Transmembrane helix</keyword>
<keyword evidence="6" id="KW-0812">Transmembrane</keyword>
<feature type="domain" description="HTH araC/xylS-type" evidence="7">
    <location>
        <begin position="432"/>
        <end position="540"/>
    </location>
</feature>
<keyword evidence="9" id="KW-1185">Reference proteome</keyword>
<dbReference type="InterPro" id="IPR019734">
    <property type="entry name" value="TPR_rpt"/>
</dbReference>
<keyword evidence="5" id="KW-0175">Coiled coil</keyword>
<dbReference type="PANTHER" id="PTHR43280">
    <property type="entry name" value="ARAC-FAMILY TRANSCRIPTIONAL REGULATOR"/>
    <property type="match status" value="1"/>
</dbReference>
<protein>
    <submittedName>
        <fullName evidence="8">Response regulator containing CheY-like receiver domain and AraC-type DNA-binding domain</fullName>
    </submittedName>
</protein>
<feature type="repeat" description="TPR" evidence="4">
    <location>
        <begin position="252"/>
        <end position="285"/>
    </location>
</feature>
<feature type="transmembrane region" description="Helical" evidence="6">
    <location>
        <begin position="21"/>
        <end position="39"/>
    </location>
</feature>
<dbReference type="AlphaFoldDB" id="J2T6D7"/>
<keyword evidence="6" id="KW-0472">Membrane</keyword>
<dbReference type="OrthoDB" id="5295174at2"/>
<gene>
    <name evidence="8" type="ORF">PMI13_01549</name>
</gene>
<accession>J2T6D7</accession>
<dbReference type="InterPro" id="IPR018060">
    <property type="entry name" value="HTH_AraC"/>
</dbReference>
<keyword evidence="1" id="KW-0805">Transcription regulation</keyword>
<sequence>MRTDFKTVEKKQRKNTLFHQKIFGSFLSIGFILICSVFINGQSGPDFTILADKAFEKLYQNPDDCISYSQSLLISDQNTEHKIILQNIISQAYVMKGDYVQSLNTSGQKESPGESEKLSYFMQLFGEFNLADQYQNLGLYNQSQNIISVLLTDNKLYRDDDPKSKITIAKLYQLQAINSGITRDYYSAIRNLNKSDRLIDHHNAENKIIGLENKIFRSSYLMRQNHAEEARKMLEDVILALDKLSKQPFLSAFAYENLSRYYFQKEDYKTSIEILEKALSSIENLPYNSLKTKIYESLAKSYLALNDDIQYHQYNKIYTELRSKLDANKKEGIRYIVKLVETNQNGSLEFQRQNQSKRFRMLCSIIIILIIGLAIYFLIEKSRNEDLKKQFEFFEKQRKREMTDPVSLQKKETSPDRNFDKEPHKISKEKEDEILLKLEEWEQSDRYLNKSMSLSMLSAQMGVNTKYLSEVINNTKGKNFNGYINELRINHIAHLLKTEPAYLNYKVSYLAEFSGFSSHSAFTTVFKSITGMSPNTYIQEISKNKSV</sequence>
<dbReference type="EMBL" id="AKJY01000022">
    <property type="protein sequence ID" value="EJL73592.1"/>
    <property type="molecule type" value="Genomic_DNA"/>
</dbReference>
<organism evidence="8 9">
    <name type="scientific">Chryseobacterium populi</name>
    <dbReference type="NCBI Taxonomy" id="1144316"/>
    <lineage>
        <taxon>Bacteria</taxon>
        <taxon>Pseudomonadati</taxon>
        <taxon>Bacteroidota</taxon>
        <taxon>Flavobacteriia</taxon>
        <taxon>Flavobacteriales</taxon>
        <taxon>Weeksellaceae</taxon>
        <taxon>Chryseobacterium group</taxon>
        <taxon>Chryseobacterium</taxon>
    </lineage>
</organism>
<evidence type="ECO:0000313" key="9">
    <source>
        <dbReference type="Proteomes" id="UP000007509"/>
    </source>
</evidence>
<keyword evidence="3" id="KW-0804">Transcription</keyword>
<dbReference type="InterPro" id="IPR011990">
    <property type="entry name" value="TPR-like_helical_dom_sf"/>
</dbReference>
<evidence type="ECO:0000256" key="3">
    <source>
        <dbReference type="ARBA" id="ARBA00023163"/>
    </source>
</evidence>
<evidence type="ECO:0000256" key="4">
    <source>
        <dbReference type="PROSITE-ProRule" id="PRU00339"/>
    </source>
</evidence>
<dbReference type="SUPFAM" id="SSF48452">
    <property type="entry name" value="TPR-like"/>
    <property type="match status" value="1"/>
</dbReference>
<evidence type="ECO:0000313" key="8">
    <source>
        <dbReference type="EMBL" id="EJL73592.1"/>
    </source>
</evidence>
<dbReference type="PANTHER" id="PTHR43280:SF2">
    <property type="entry name" value="HTH-TYPE TRANSCRIPTIONAL REGULATOR EXSA"/>
    <property type="match status" value="1"/>
</dbReference>
<evidence type="ECO:0000256" key="1">
    <source>
        <dbReference type="ARBA" id="ARBA00023015"/>
    </source>
</evidence>